<feature type="domain" description="Translocator protein BipB-like C-terminal" evidence="5">
    <location>
        <begin position="151"/>
        <end position="493"/>
    </location>
</feature>
<comment type="similarity">
    <text evidence="4">Belongs to the SctE/SipB/YopB family.</text>
</comment>
<dbReference type="EMBL" id="AEJF01000214">
    <property type="protein sequence ID" value="KLU21529.1"/>
    <property type="molecule type" value="Genomic_DNA"/>
</dbReference>
<sequence>MSDIQSGIRPDVDRSVFAGYGSDMDNLLSKPRLRPLYEALNVSAAGVPRTAEQTARLVQSELAGGKTGPEVRVTRGQAVLALSGIFSVLGVPDPEGTANNVLGTEDAVTMGVLAYVAANAALDILGDRAKLMSVALDIQTDREAQTRLADVKKLNEQDEAARASAEKARKGGIVNTVLSWAIGAAEVTTGAVKLVMCDYAGGTADLMAGITGLTKAALQTAALVDEKNAKEYLKVAEIMGEIQMGFEIASALIDVVSVARILDATSTIGLKLGEPATRKLLTDAIASGVEDQVSVLATQIGDDVADQVSKSIAEMFEVSLAQTASKKGVGSVQILLEDLSRMRNVLAKEFAKPVLKAFSKEAIAAMVKESIETAAFKVMRKGATLTEEVCEQAVKDAVRTLNRKVAQKAVQIQFSVASAVRLLAGSAQQITSGVIAIERAKLQKVFDQLGLDAQFLQYLTQYTETEQKQTMDELKSLLERTSSILEGANRAGEGTRTALVGIAASFGGTPASMVGIASGRA</sequence>
<dbReference type="Proteomes" id="UP000035963">
    <property type="component" value="Unassembled WGS sequence"/>
</dbReference>
<dbReference type="RefSeq" id="WP_047896943.1">
    <property type="nucleotide sequence ID" value="NZ_AEJF01000214.1"/>
</dbReference>
<evidence type="ECO:0000313" key="6">
    <source>
        <dbReference type="EMBL" id="KLU21529.1"/>
    </source>
</evidence>
<evidence type="ECO:0000256" key="2">
    <source>
        <dbReference type="ARBA" id="ARBA00022870"/>
    </source>
</evidence>
<evidence type="ECO:0000259" key="5">
    <source>
        <dbReference type="Pfam" id="PF04888"/>
    </source>
</evidence>
<evidence type="ECO:0000256" key="4">
    <source>
        <dbReference type="ARBA" id="ARBA00035640"/>
    </source>
</evidence>
<comment type="subcellular location">
    <subcellularLocation>
        <location evidence="1">Host membrane</location>
    </subcellularLocation>
</comment>
<dbReference type="Pfam" id="PF04888">
    <property type="entry name" value="SseC"/>
    <property type="match status" value="1"/>
</dbReference>
<evidence type="ECO:0000313" key="7">
    <source>
        <dbReference type="Proteomes" id="UP000035963"/>
    </source>
</evidence>
<proteinExistence type="inferred from homology"/>
<gene>
    <name evidence="6" type="ORF">EOS_35800</name>
</gene>
<dbReference type="InterPro" id="IPR006972">
    <property type="entry name" value="BipB-like_C"/>
</dbReference>
<comment type="caution">
    <text evidence="6">The sequence shown here is derived from an EMBL/GenBank/DDBJ whole genome shotgun (WGS) entry which is preliminary data.</text>
</comment>
<organism evidence="6 7">
    <name type="scientific">Caballeronia mineralivorans PML1(12)</name>
    <dbReference type="NCBI Taxonomy" id="908627"/>
    <lineage>
        <taxon>Bacteria</taxon>
        <taxon>Pseudomonadati</taxon>
        <taxon>Pseudomonadota</taxon>
        <taxon>Betaproteobacteria</taxon>
        <taxon>Burkholderiales</taxon>
        <taxon>Burkholderiaceae</taxon>
        <taxon>Caballeronia</taxon>
    </lineage>
</organism>
<keyword evidence="7" id="KW-1185">Reference proteome</keyword>
<name>A0A0J1CLY9_9BURK</name>
<evidence type="ECO:0000256" key="1">
    <source>
        <dbReference type="ARBA" id="ARBA00004551"/>
    </source>
</evidence>
<dbReference type="PATRIC" id="fig|908627.4.peg.8005"/>
<accession>A0A0J1CLY9</accession>
<evidence type="ECO:0000256" key="3">
    <source>
        <dbReference type="ARBA" id="ARBA00023026"/>
    </source>
</evidence>
<dbReference type="AlphaFoldDB" id="A0A0J1CLY9"/>
<dbReference type="GO" id="GO:0033644">
    <property type="term" value="C:host cell membrane"/>
    <property type="evidence" value="ECO:0007669"/>
    <property type="project" value="UniProtKB-SubCell"/>
</dbReference>
<keyword evidence="2" id="KW-1043">Host membrane</keyword>
<reference evidence="6 7" key="1">
    <citation type="journal article" date="2015" name="Genome Announc.">
        <title>Draft Genome Sequence of Burkholderia sp. Strain PML1(12), an Ectomycorrhizosphere-Inhabiting Bacterium with Effective Mineral-Weathering Ability.</title>
        <authorList>
            <person name="Uroz S."/>
            <person name="Oger P."/>
        </authorList>
    </citation>
    <scope>NUCLEOTIDE SEQUENCE [LARGE SCALE GENOMIC DNA]</scope>
    <source>
        <strain evidence="7">PML1(12)</strain>
    </source>
</reference>
<keyword evidence="3" id="KW-0843">Virulence</keyword>
<keyword evidence="2" id="KW-0472">Membrane</keyword>
<protein>
    <recommendedName>
        <fullName evidence="5">Translocator protein BipB-like C-terminal domain-containing protein</fullName>
    </recommendedName>
</protein>